<protein>
    <submittedName>
        <fullName evidence="2">DUF4365 domain-containing protein</fullName>
    </submittedName>
</protein>
<evidence type="ECO:0000313" key="3">
    <source>
        <dbReference type="Proteomes" id="UP000800981"/>
    </source>
</evidence>
<sequence length="365" mass="41100">MGMFDGYLWRPDSESYPRYTKSLANTGVNELATLLGRRFFTALIIPEQIDLGVDVTFHLPRVYGKEGVTSRAVGAQVKSGDSWFSSDRRASFSVDEKHRDFWMLSLTPILAFAYREGASDGDGYFLWGDIRNQLRAEPRLKRVTMDRELIDEADWEHLWGVCDSQAQQSELATHLLDLMSDDIEKQRNALQAVWFYSSASDARAFALLLRTMQWLPDELLGSAVRTVGLAAGLAPGVTSALADDVARRVLDLWMEDERLLEVIIEKVWSPEDSRQPFHPASLITRLFQSAPSGIDELRSLIDNPRVGIYTADRAVILLVLCLRGRGAPGSELRDLADHVARQLPELLIKSRYFYSTSFLLQAGTL</sequence>
<comment type="caution">
    <text evidence="2">The sequence shown here is derived from an EMBL/GenBank/DDBJ whole genome shotgun (WGS) entry which is preliminary data.</text>
</comment>
<dbReference type="Pfam" id="PF14280">
    <property type="entry name" value="DUF4365"/>
    <property type="match status" value="1"/>
</dbReference>
<dbReference type="EMBL" id="JAANNP010000045">
    <property type="protein sequence ID" value="NHC15671.1"/>
    <property type="molecule type" value="Genomic_DNA"/>
</dbReference>
<evidence type="ECO:0000313" key="2">
    <source>
        <dbReference type="EMBL" id="NHC15671.1"/>
    </source>
</evidence>
<name>A0ABX0GXH1_9ACTN</name>
<keyword evidence="3" id="KW-1185">Reference proteome</keyword>
<dbReference type="InterPro" id="IPR025375">
    <property type="entry name" value="DUF4365"/>
</dbReference>
<organism evidence="2 3">
    <name type="scientific">Motilibacter deserti</name>
    <dbReference type="NCBI Taxonomy" id="2714956"/>
    <lineage>
        <taxon>Bacteria</taxon>
        <taxon>Bacillati</taxon>
        <taxon>Actinomycetota</taxon>
        <taxon>Actinomycetes</taxon>
        <taxon>Motilibacterales</taxon>
        <taxon>Motilibacteraceae</taxon>
        <taxon>Motilibacter</taxon>
    </lineage>
</organism>
<gene>
    <name evidence="2" type="ORF">G9H71_17965</name>
</gene>
<dbReference type="Proteomes" id="UP000800981">
    <property type="component" value="Unassembled WGS sequence"/>
</dbReference>
<evidence type="ECO:0000259" key="1">
    <source>
        <dbReference type="Pfam" id="PF14280"/>
    </source>
</evidence>
<feature type="domain" description="DUF4365" evidence="1">
    <location>
        <begin position="46"/>
        <end position="133"/>
    </location>
</feature>
<accession>A0ABX0GXH1</accession>
<dbReference type="RefSeq" id="WP_166284166.1">
    <property type="nucleotide sequence ID" value="NZ_JAANNP010000045.1"/>
</dbReference>
<proteinExistence type="predicted"/>
<reference evidence="2 3" key="1">
    <citation type="submission" date="2020-03" db="EMBL/GenBank/DDBJ databases">
        <title>Two novel Motilibacter sp.</title>
        <authorList>
            <person name="Liu S."/>
        </authorList>
    </citation>
    <scope>NUCLEOTIDE SEQUENCE [LARGE SCALE GENOMIC DNA]</scope>
    <source>
        <strain evidence="2 3">E257</strain>
    </source>
</reference>